<dbReference type="EMBL" id="LUCH01018505">
    <property type="protein sequence ID" value="KAF5394451.1"/>
    <property type="molecule type" value="Genomic_DNA"/>
</dbReference>
<dbReference type="PANTHER" id="PTHR16110">
    <property type="entry name" value="TBC1 DOMAIN FAMILY MEMBER 19"/>
    <property type="match status" value="1"/>
</dbReference>
<name>A0A8J4SN90_9TREM</name>
<evidence type="ECO:0000256" key="1">
    <source>
        <dbReference type="SAM" id="Phobius"/>
    </source>
</evidence>
<reference evidence="2" key="1">
    <citation type="submission" date="2019-05" db="EMBL/GenBank/DDBJ databases">
        <title>Annotation for the trematode Paragonimus heterotremus.</title>
        <authorList>
            <person name="Choi Y.-J."/>
        </authorList>
    </citation>
    <scope>NUCLEOTIDE SEQUENCE</scope>
    <source>
        <strain evidence="2">LC</strain>
    </source>
</reference>
<protein>
    <submittedName>
        <fullName evidence="2">Uncharacterized protein</fullName>
    </submittedName>
</protein>
<evidence type="ECO:0000313" key="3">
    <source>
        <dbReference type="Proteomes" id="UP000748531"/>
    </source>
</evidence>
<dbReference type="Proteomes" id="UP000748531">
    <property type="component" value="Unassembled WGS sequence"/>
</dbReference>
<dbReference type="OrthoDB" id="10249775at2759"/>
<gene>
    <name evidence="2" type="ORF">PHET_11482</name>
</gene>
<organism evidence="2 3">
    <name type="scientific">Paragonimus heterotremus</name>
    <dbReference type="NCBI Taxonomy" id="100268"/>
    <lineage>
        <taxon>Eukaryota</taxon>
        <taxon>Metazoa</taxon>
        <taxon>Spiralia</taxon>
        <taxon>Lophotrochozoa</taxon>
        <taxon>Platyhelminthes</taxon>
        <taxon>Trematoda</taxon>
        <taxon>Digenea</taxon>
        <taxon>Plagiorchiida</taxon>
        <taxon>Troglotremata</taxon>
        <taxon>Troglotrematidae</taxon>
        <taxon>Paragonimus</taxon>
    </lineage>
</organism>
<sequence>MRKKPSHIQTYPLTSVDLTELYIFVPFHFFFYLVLSLCYLYDDPVMLYMVFRELYIRYFHKLHTISNDCSGVLSLCILFERLLQVREPQLFFHLRSHGIQP</sequence>
<keyword evidence="1" id="KW-0472">Membrane</keyword>
<evidence type="ECO:0000313" key="2">
    <source>
        <dbReference type="EMBL" id="KAF5394451.1"/>
    </source>
</evidence>
<proteinExistence type="predicted"/>
<feature type="transmembrane region" description="Helical" evidence="1">
    <location>
        <begin position="21"/>
        <end position="42"/>
    </location>
</feature>
<keyword evidence="3" id="KW-1185">Reference proteome</keyword>
<accession>A0A8J4SN90</accession>
<dbReference type="PANTHER" id="PTHR16110:SF1">
    <property type="entry name" value="TBC1 DOMAIN FAMILY MEMBER 19"/>
    <property type="match status" value="1"/>
</dbReference>
<dbReference type="AlphaFoldDB" id="A0A8J4SN90"/>
<keyword evidence="1" id="KW-1133">Transmembrane helix</keyword>
<comment type="caution">
    <text evidence="2">The sequence shown here is derived from an EMBL/GenBank/DDBJ whole genome shotgun (WGS) entry which is preliminary data.</text>
</comment>
<dbReference type="InterPro" id="IPR042507">
    <property type="entry name" value="TBC1D19"/>
</dbReference>
<keyword evidence="1" id="KW-0812">Transmembrane</keyword>